<accession>A0A238BY45</accession>
<reference evidence="1 2" key="1">
    <citation type="submission" date="2015-12" db="EMBL/GenBank/DDBJ databases">
        <title>Draft genome of the nematode, Onchocerca flexuosa.</title>
        <authorList>
            <person name="Mitreva M."/>
        </authorList>
    </citation>
    <scope>NUCLEOTIDE SEQUENCE [LARGE SCALE GENOMIC DNA]</scope>
    <source>
        <strain evidence="1">Red Deer</strain>
    </source>
</reference>
<evidence type="ECO:0000313" key="1">
    <source>
        <dbReference type="EMBL" id="OZC09675.1"/>
    </source>
</evidence>
<dbReference type="AlphaFoldDB" id="A0A238BY45"/>
<keyword evidence="2" id="KW-1185">Reference proteome</keyword>
<dbReference type="Proteomes" id="UP000242913">
    <property type="component" value="Unassembled WGS sequence"/>
</dbReference>
<dbReference type="OrthoDB" id="10506070at2759"/>
<gene>
    <name evidence="1" type="ORF">X798_03369</name>
</gene>
<organism evidence="1 2">
    <name type="scientific">Onchocerca flexuosa</name>
    <dbReference type="NCBI Taxonomy" id="387005"/>
    <lineage>
        <taxon>Eukaryota</taxon>
        <taxon>Metazoa</taxon>
        <taxon>Ecdysozoa</taxon>
        <taxon>Nematoda</taxon>
        <taxon>Chromadorea</taxon>
        <taxon>Rhabditida</taxon>
        <taxon>Spirurina</taxon>
        <taxon>Spiruromorpha</taxon>
        <taxon>Filarioidea</taxon>
        <taxon>Onchocercidae</taxon>
        <taxon>Onchocerca</taxon>
    </lineage>
</organism>
<dbReference type="EMBL" id="KZ269992">
    <property type="protein sequence ID" value="OZC09675.1"/>
    <property type="molecule type" value="Genomic_DNA"/>
</dbReference>
<evidence type="ECO:0000313" key="2">
    <source>
        <dbReference type="Proteomes" id="UP000242913"/>
    </source>
</evidence>
<protein>
    <submittedName>
        <fullName evidence="1">Uncharacterized protein</fullName>
    </submittedName>
</protein>
<sequence length="148" mass="16714">MEEKYIIQADIFAGHFTSPQSSWTGHNDSISCLNPVFMQEMIGVRVGDSDVLFSKIDDLKVFETFLEGVTCSAPLPPKIRSRVLVDGALLLIDYIRLQLYYVYLPKMNKKIWKSSVENEKIAIKNTIIFNGTVLLMKCAIFSDSTKGL</sequence>
<proteinExistence type="predicted"/>
<name>A0A238BY45_9BILA</name>